<evidence type="ECO:0000256" key="2">
    <source>
        <dbReference type="ARBA" id="ARBA00038334"/>
    </source>
</evidence>
<dbReference type="AlphaFoldDB" id="K1XFZ1"/>
<dbReference type="EMBL" id="JH921430">
    <property type="protein sequence ID" value="EKD19723.1"/>
    <property type="molecule type" value="Genomic_DNA"/>
</dbReference>
<dbReference type="OrthoDB" id="284184at2759"/>
<dbReference type="KEGG" id="mbe:MBM_01675"/>
<reference evidence="4 5" key="1">
    <citation type="journal article" date="2012" name="BMC Genomics">
        <title>Sequencing the genome of Marssonina brunnea reveals fungus-poplar co-evolution.</title>
        <authorList>
            <person name="Zhu S."/>
            <person name="Cao Y.-Z."/>
            <person name="Jiang C."/>
            <person name="Tan B.-Y."/>
            <person name="Wang Z."/>
            <person name="Feng S."/>
            <person name="Zhang L."/>
            <person name="Su X.-H."/>
            <person name="Brejova B."/>
            <person name="Vinar T."/>
            <person name="Xu M."/>
            <person name="Wang M.-X."/>
            <person name="Zhang S.-G."/>
            <person name="Huang M.-R."/>
            <person name="Wu R."/>
            <person name="Zhou Y."/>
        </authorList>
    </citation>
    <scope>NUCLEOTIDE SEQUENCE [LARGE SCALE GENOMIC DNA]</scope>
    <source>
        <strain evidence="4 5">MB_m1</strain>
    </source>
</reference>
<dbReference type="InterPro" id="IPR000639">
    <property type="entry name" value="Epox_hydrolase-like"/>
</dbReference>
<dbReference type="InParanoid" id="K1XFZ1"/>
<evidence type="ECO:0000256" key="1">
    <source>
        <dbReference type="ARBA" id="ARBA00022801"/>
    </source>
</evidence>
<keyword evidence="1 4" id="KW-0378">Hydrolase</keyword>
<dbReference type="InterPro" id="IPR029058">
    <property type="entry name" value="AB_hydrolase_fold"/>
</dbReference>
<name>K1XFZ1_MARBU</name>
<dbReference type="PANTHER" id="PTHR43329">
    <property type="entry name" value="EPOXIDE HYDROLASE"/>
    <property type="match status" value="1"/>
</dbReference>
<gene>
    <name evidence="4" type="ORF">MBM_01675</name>
</gene>
<dbReference type="Gene3D" id="3.40.50.1820">
    <property type="entry name" value="alpha/beta hydrolase"/>
    <property type="match status" value="1"/>
</dbReference>
<protein>
    <submittedName>
        <fullName evidence="4">Epoxide hydrolase</fullName>
    </submittedName>
</protein>
<dbReference type="SUPFAM" id="SSF53474">
    <property type="entry name" value="alpha/beta-Hydrolases"/>
    <property type="match status" value="1"/>
</dbReference>
<dbReference type="GO" id="GO:0016787">
    <property type="term" value="F:hydrolase activity"/>
    <property type="evidence" value="ECO:0007669"/>
    <property type="project" value="UniProtKB-KW"/>
</dbReference>
<organism evidence="4 5">
    <name type="scientific">Marssonina brunnea f. sp. multigermtubi (strain MB_m1)</name>
    <name type="common">Marssonina leaf spot fungus</name>
    <dbReference type="NCBI Taxonomy" id="1072389"/>
    <lineage>
        <taxon>Eukaryota</taxon>
        <taxon>Fungi</taxon>
        <taxon>Dikarya</taxon>
        <taxon>Ascomycota</taxon>
        <taxon>Pezizomycotina</taxon>
        <taxon>Leotiomycetes</taxon>
        <taxon>Helotiales</taxon>
        <taxon>Drepanopezizaceae</taxon>
        <taxon>Drepanopeziza</taxon>
    </lineage>
</organism>
<dbReference type="GeneID" id="18757610"/>
<accession>K1XFZ1</accession>
<dbReference type="InterPro" id="IPR000073">
    <property type="entry name" value="AB_hydrolase_1"/>
</dbReference>
<proteinExistence type="inferred from homology"/>
<dbReference type="eggNOG" id="KOG4178">
    <property type="taxonomic scope" value="Eukaryota"/>
</dbReference>
<keyword evidence="5" id="KW-1185">Reference proteome</keyword>
<dbReference type="PRINTS" id="PR00412">
    <property type="entry name" value="EPOXHYDRLASE"/>
</dbReference>
<evidence type="ECO:0000313" key="5">
    <source>
        <dbReference type="Proteomes" id="UP000006753"/>
    </source>
</evidence>
<dbReference type="HOGENOM" id="CLU_020336_7_0_1"/>
<dbReference type="OMA" id="PVYFAAC"/>
<feature type="domain" description="AB hydrolase-1" evidence="3">
    <location>
        <begin position="30"/>
        <end position="312"/>
    </location>
</feature>
<evidence type="ECO:0000313" key="4">
    <source>
        <dbReference type="EMBL" id="EKD19723.1"/>
    </source>
</evidence>
<dbReference type="STRING" id="1072389.K1XFZ1"/>
<dbReference type="Proteomes" id="UP000006753">
    <property type="component" value="Unassembled WGS sequence"/>
</dbReference>
<dbReference type="RefSeq" id="XP_007289564.1">
    <property type="nucleotide sequence ID" value="XM_007289502.1"/>
</dbReference>
<dbReference type="Pfam" id="PF00561">
    <property type="entry name" value="Abhydrolase_1"/>
    <property type="match status" value="1"/>
</dbReference>
<sequence>MDYPYSTFAASRGYTYSYIHLTPRDSSKPYLLFLHGFPGSSYDWRHQVPYLAQRGYGIIVPDLLGYGRSSKPLDMNAYRAKGMSEDLVELLASEGITQVICVAHDWGSFLASRMANYVPDLFRKIAFLDVGYSAPGQGLTTQVMGSVNASMEKAMGYALFGYFLFFDEEDAAALMDAHVDSVQSLMHSSDNELAKQHMGATGGMRQWLNEGRVAEREEWLEPEAIQHDRWLFGRENGGYATAINWYRAQLRGFNAEDDGAISEASTILKPPVLLVTTDNFISAAADMAGQMKASAPQLEVRKLAAGHWVMLQRKAEVNAILAEFVADIR</sequence>
<comment type="similarity">
    <text evidence="2">Belongs to the AB hydrolase superfamily. Epoxide hydrolase family.</text>
</comment>
<evidence type="ECO:0000259" key="3">
    <source>
        <dbReference type="Pfam" id="PF00561"/>
    </source>
</evidence>